<proteinExistence type="predicted"/>
<gene>
    <name evidence="1" type="primary">Acey_s0025.g1289</name>
    <name evidence="1" type="ORF">Y032_0025g1289</name>
</gene>
<comment type="caution">
    <text evidence="1">The sequence shown here is derived from an EMBL/GenBank/DDBJ whole genome shotgun (WGS) entry which is preliminary data.</text>
</comment>
<dbReference type="EMBL" id="JARK01001361">
    <property type="protein sequence ID" value="EYC19282.1"/>
    <property type="molecule type" value="Genomic_DNA"/>
</dbReference>
<dbReference type="GO" id="GO:0003676">
    <property type="term" value="F:nucleic acid binding"/>
    <property type="evidence" value="ECO:0007669"/>
    <property type="project" value="InterPro"/>
</dbReference>
<evidence type="ECO:0000313" key="2">
    <source>
        <dbReference type="Proteomes" id="UP000024635"/>
    </source>
</evidence>
<keyword evidence="2" id="KW-1185">Reference proteome</keyword>
<evidence type="ECO:0000313" key="1">
    <source>
        <dbReference type="EMBL" id="EYC19282.1"/>
    </source>
</evidence>
<dbReference type="Proteomes" id="UP000024635">
    <property type="component" value="Unassembled WGS sequence"/>
</dbReference>
<evidence type="ECO:0008006" key="3">
    <source>
        <dbReference type="Google" id="ProtNLM"/>
    </source>
</evidence>
<organism evidence="1 2">
    <name type="scientific">Ancylostoma ceylanicum</name>
    <dbReference type="NCBI Taxonomy" id="53326"/>
    <lineage>
        <taxon>Eukaryota</taxon>
        <taxon>Metazoa</taxon>
        <taxon>Ecdysozoa</taxon>
        <taxon>Nematoda</taxon>
        <taxon>Chromadorea</taxon>
        <taxon>Rhabditida</taxon>
        <taxon>Rhabditina</taxon>
        <taxon>Rhabditomorpha</taxon>
        <taxon>Strongyloidea</taxon>
        <taxon>Ancylostomatidae</taxon>
        <taxon>Ancylostomatinae</taxon>
        <taxon>Ancylostoma</taxon>
    </lineage>
</organism>
<dbReference type="InterPro" id="IPR036397">
    <property type="entry name" value="RNaseH_sf"/>
</dbReference>
<protein>
    <recommendedName>
        <fullName evidence="3">Tc1-like transposase DDE domain-containing protein</fullName>
    </recommendedName>
</protein>
<dbReference type="Gene3D" id="3.30.420.10">
    <property type="entry name" value="Ribonuclease H-like superfamily/Ribonuclease H"/>
    <property type="match status" value="1"/>
</dbReference>
<name>A0A016UWY0_9BILA</name>
<dbReference type="AlphaFoldDB" id="A0A016UWY0"/>
<reference evidence="2" key="1">
    <citation type="journal article" date="2015" name="Nat. Genet.">
        <title>The genome and transcriptome of the zoonotic hookworm Ancylostoma ceylanicum identify infection-specific gene families.</title>
        <authorList>
            <person name="Schwarz E.M."/>
            <person name="Hu Y."/>
            <person name="Antoshechkin I."/>
            <person name="Miller M.M."/>
            <person name="Sternberg P.W."/>
            <person name="Aroian R.V."/>
        </authorList>
    </citation>
    <scope>NUCLEOTIDE SEQUENCE</scope>
    <source>
        <strain evidence="2">HY135</strain>
    </source>
</reference>
<dbReference type="OrthoDB" id="9996331at2759"/>
<dbReference type="PANTHER" id="PTHR46068">
    <property type="entry name" value="PROTEIN CBG27172"/>
    <property type="match status" value="1"/>
</dbReference>
<accession>A0A016UWY0</accession>
<dbReference type="PANTHER" id="PTHR46068:SF1">
    <property type="entry name" value="TRANSPOSASE IS30-LIKE HTH DOMAIN-CONTAINING PROTEIN"/>
    <property type="match status" value="1"/>
</dbReference>
<sequence length="150" mass="17428">MVWGSISATDKTFLIFTDKTVKINAKVYQEEILEKVTVPWKQKHPNFIVQQDRATAHGARTTIHFPETKISSFLTKDLWPLNSPVLNALDFSVWGFMEDQLRSRYVKKLVDLIEIWNNLDVNYLRRTIDSMEKRIDACIKADDGHFGNTL</sequence>
<dbReference type="STRING" id="53326.A0A016UWY0"/>